<keyword evidence="4" id="KW-0808">Transferase</keyword>
<reference evidence="4 5" key="1">
    <citation type="submission" date="2018-09" db="EMBL/GenBank/DDBJ databases">
        <title>Insights into the microbiota of Asian seabass (Lates calcarifer) with tenacibaculosis symptoms and description of sp. nov. Tenacibaculum singaporense.</title>
        <authorList>
            <person name="Miyake S."/>
            <person name="Soh M."/>
            <person name="Azman M.N."/>
            <person name="Ngoh S.Y."/>
            <person name="Orban L."/>
        </authorList>
    </citation>
    <scope>NUCLEOTIDE SEQUENCE [LARGE SCALE GENOMIC DNA]</scope>
    <source>
        <strain evidence="4 5">DSM 106434</strain>
    </source>
</reference>
<dbReference type="InterPro" id="IPR003362">
    <property type="entry name" value="Bact_transf"/>
</dbReference>
<evidence type="ECO:0000256" key="1">
    <source>
        <dbReference type="ARBA" id="ARBA00006464"/>
    </source>
</evidence>
<dbReference type="PANTHER" id="PTHR30576:SF0">
    <property type="entry name" value="UNDECAPRENYL-PHOSPHATE N-ACETYLGALACTOSAMINYL 1-PHOSPHATE TRANSFERASE-RELATED"/>
    <property type="match status" value="1"/>
</dbReference>
<comment type="similarity">
    <text evidence="1">Belongs to the bacterial sugar transferase family.</text>
</comment>
<protein>
    <submittedName>
        <fullName evidence="4">Sugar transferase</fullName>
    </submittedName>
</protein>
<dbReference type="EMBL" id="CP032548">
    <property type="protein sequence ID" value="AZJ35042.1"/>
    <property type="molecule type" value="Genomic_DNA"/>
</dbReference>
<evidence type="ECO:0000313" key="4">
    <source>
        <dbReference type="EMBL" id="AZJ35042.1"/>
    </source>
</evidence>
<keyword evidence="2" id="KW-0472">Membrane</keyword>
<dbReference type="Pfam" id="PF02397">
    <property type="entry name" value="Bac_transf"/>
    <property type="match status" value="1"/>
</dbReference>
<organism evidence="4 5">
    <name type="scientific">Tenacibaculum singaporense</name>
    <dbReference type="NCBI Taxonomy" id="2358479"/>
    <lineage>
        <taxon>Bacteria</taxon>
        <taxon>Pseudomonadati</taxon>
        <taxon>Bacteroidota</taxon>
        <taxon>Flavobacteriia</taxon>
        <taxon>Flavobacteriales</taxon>
        <taxon>Flavobacteriaceae</taxon>
        <taxon>Tenacibaculum</taxon>
    </lineage>
</organism>
<keyword evidence="2" id="KW-1133">Transmembrane helix</keyword>
<dbReference type="RefSeq" id="WP_125066847.1">
    <property type="nucleotide sequence ID" value="NZ_CP032548.1"/>
</dbReference>
<feature type="transmembrane region" description="Helical" evidence="2">
    <location>
        <begin position="12"/>
        <end position="35"/>
    </location>
</feature>
<dbReference type="KEGG" id="tsig:D6T69_05700"/>
<dbReference type="Proteomes" id="UP000274593">
    <property type="component" value="Chromosome"/>
</dbReference>
<accession>A0A3Q8RMM7</accession>
<dbReference type="PANTHER" id="PTHR30576">
    <property type="entry name" value="COLANIC BIOSYNTHESIS UDP-GLUCOSE LIPID CARRIER TRANSFERASE"/>
    <property type="match status" value="1"/>
</dbReference>
<dbReference type="GO" id="GO:0016780">
    <property type="term" value="F:phosphotransferase activity, for other substituted phosphate groups"/>
    <property type="evidence" value="ECO:0007669"/>
    <property type="project" value="TreeGrafter"/>
</dbReference>
<sequence>MYRNFFKRIFDLLFGLGSVVLLSPLFIIIIIAIYFSSKGSAFYTQDRIGLNGGLFKLYKFRSMYVNRNFSVDKQVYKDDVNVTKVGRFIRRYKIDELAQLINVIKGDMSIVGPRPVLPNIKEYFDDNAEYRLKVRPGLTGLSQVNGNIHLPWKDRWVFDRKYVENVSLINDLKIIFKTFAVVILGEERFKKD</sequence>
<proteinExistence type="inferred from homology"/>
<name>A0A3Q8RMM7_9FLAO</name>
<evidence type="ECO:0000259" key="3">
    <source>
        <dbReference type="Pfam" id="PF02397"/>
    </source>
</evidence>
<gene>
    <name evidence="4" type="ORF">D6T69_05700</name>
</gene>
<keyword evidence="5" id="KW-1185">Reference proteome</keyword>
<dbReference type="AlphaFoldDB" id="A0A3Q8RMM7"/>
<evidence type="ECO:0000313" key="5">
    <source>
        <dbReference type="Proteomes" id="UP000274593"/>
    </source>
</evidence>
<feature type="domain" description="Bacterial sugar transferase" evidence="3">
    <location>
        <begin position="7"/>
        <end position="183"/>
    </location>
</feature>
<keyword evidence="2" id="KW-0812">Transmembrane</keyword>
<evidence type="ECO:0000256" key="2">
    <source>
        <dbReference type="SAM" id="Phobius"/>
    </source>
</evidence>